<comment type="catalytic activity">
    <reaction evidence="1">
        <text>L-glutamyl-[protein] + S-adenosyl-L-methionine = [protein]-L-glutamate 5-O-methyl ester + S-adenosyl-L-homocysteine</text>
        <dbReference type="Rhea" id="RHEA:24452"/>
        <dbReference type="Rhea" id="RHEA-COMP:10208"/>
        <dbReference type="Rhea" id="RHEA-COMP:10311"/>
        <dbReference type="ChEBI" id="CHEBI:29973"/>
        <dbReference type="ChEBI" id="CHEBI:57856"/>
        <dbReference type="ChEBI" id="CHEBI:59789"/>
        <dbReference type="ChEBI" id="CHEBI:82795"/>
        <dbReference type="EC" id="2.1.1.80"/>
    </reaction>
</comment>
<dbReference type="InterPro" id="IPR036804">
    <property type="entry name" value="CheR_N_sf"/>
</dbReference>
<dbReference type="InterPro" id="IPR022641">
    <property type="entry name" value="CheR_N"/>
</dbReference>
<dbReference type="EMBL" id="JAMXLR010000026">
    <property type="protein sequence ID" value="MCO6043804.1"/>
    <property type="molecule type" value="Genomic_DNA"/>
</dbReference>
<proteinExistence type="predicted"/>
<evidence type="ECO:0000256" key="3">
    <source>
        <dbReference type="ARBA" id="ARBA00022603"/>
    </source>
</evidence>
<dbReference type="EC" id="2.1.1.80" evidence="2"/>
<evidence type="ECO:0000256" key="1">
    <source>
        <dbReference type="ARBA" id="ARBA00001541"/>
    </source>
</evidence>
<dbReference type="CDD" id="cd02440">
    <property type="entry name" value="AdoMet_MTases"/>
    <property type="match status" value="1"/>
</dbReference>
<dbReference type="PROSITE" id="PS50123">
    <property type="entry name" value="CHER"/>
    <property type="match status" value="1"/>
</dbReference>
<dbReference type="PANTHER" id="PTHR24422:SF21">
    <property type="entry name" value="CHEMOTAXIS PROTEIN METHYLTRANSFERASE 1"/>
    <property type="match status" value="1"/>
</dbReference>
<dbReference type="Pfam" id="PF01739">
    <property type="entry name" value="CheR"/>
    <property type="match status" value="1"/>
</dbReference>
<dbReference type="PANTHER" id="PTHR24422">
    <property type="entry name" value="CHEMOTAXIS PROTEIN METHYLTRANSFERASE"/>
    <property type="match status" value="1"/>
</dbReference>
<evidence type="ECO:0000256" key="5">
    <source>
        <dbReference type="ARBA" id="ARBA00022691"/>
    </source>
</evidence>
<dbReference type="Gene3D" id="1.10.155.10">
    <property type="entry name" value="Chemotaxis receptor methyltransferase CheR, N-terminal domain"/>
    <property type="match status" value="1"/>
</dbReference>
<dbReference type="InterPro" id="IPR022642">
    <property type="entry name" value="CheR_C"/>
</dbReference>
<keyword evidence="5" id="KW-0949">S-adenosyl-L-methionine</keyword>
<evidence type="ECO:0000313" key="7">
    <source>
        <dbReference type="EMBL" id="MCO6043804.1"/>
    </source>
</evidence>
<protein>
    <recommendedName>
        <fullName evidence="2">protein-glutamate O-methyltransferase</fullName>
        <ecNumber evidence="2">2.1.1.80</ecNumber>
    </recommendedName>
</protein>
<dbReference type="AlphaFoldDB" id="A0A9X2FCJ3"/>
<evidence type="ECO:0000256" key="2">
    <source>
        <dbReference type="ARBA" id="ARBA00012534"/>
    </source>
</evidence>
<dbReference type="InterPro" id="IPR050903">
    <property type="entry name" value="Bact_Chemotaxis_MeTrfase"/>
</dbReference>
<accession>A0A9X2FCJ3</accession>
<keyword evidence="4" id="KW-0808">Transferase</keyword>
<gene>
    <name evidence="7" type="ORF">NG895_07780</name>
</gene>
<dbReference type="Gene3D" id="3.40.50.150">
    <property type="entry name" value="Vaccinia Virus protein VP39"/>
    <property type="match status" value="1"/>
</dbReference>
<sequence length="288" mass="32464">MSLAAQVQQTLSSAGTKDADISALIDLVDELCGVYLDESKGYLIESRLAPIVKRFECRDYSDLVQRAKSLAGNDVRTEIVDAITTHETLFFRDESPFNALRFKVLPDLIEAIESSGRPRRIRIWSAACSTGQEVYSIAMVLHEIAQALPGWDLQIFGTDVSPASVETARRGWYSNLEVGRGLDDMNKSNYFIHEASGWQVAQDLQRLAKFEVRNLLRPFPEKNQFDIVFCRNVAIYFKPDQRADMFHRIVETMTPGGWLFVGSAERLSDLGSAFAPQTHCNCTVYRPK</sequence>
<organism evidence="7 8">
    <name type="scientific">Aeoliella straminimaris</name>
    <dbReference type="NCBI Taxonomy" id="2954799"/>
    <lineage>
        <taxon>Bacteria</taxon>
        <taxon>Pseudomonadati</taxon>
        <taxon>Planctomycetota</taxon>
        <taxon>Planctomycetia</taxon>
        <taxon>Pirellulales</taxon>
        <taxon>Lacipirellulaceae</taxon>
        <taxon>Aeoliella</taxon>
    </lineage>
</organism>
<evidence type="ECO:0000256" key="4">
    <source>
        <dbReference type="ARBA" id="ARBA00022679"/>
    </source>
</evidence>
<name>A0A9X2FCJ3_9BACT</name>
<dbReference type="InterPro" id="IPR029063">
    <property type="entry name" value="SAM-dependent_MTases_sf"/>
</dbReference>
<dbReference type="PRINTS" id="PR00996">
    <property type="entry name" value="CHERMTFRASE"/>
</dbReference>
<evidence type="ECO:0000259" key="6">
    <source>
        <dbReference type="PROSITE" id="PS50123"/>
    </source>
</evidence>
<keyword evidence="3" id="KW-0489">Methyltransferase</keyword>
<keyword evidence="8" id="KW-1185">Reference proteome</keyword>
<dbReference type="InterPro" id="IPR000780">
    <property type="entry name" value="CheR_MeTrfase"/>
</dbReference>
<dbReference type="Pfam" id="PF03705">
    <property type="entry name" value="CheR_N"/>
    <property type="match status" value="1"/>
</dbReference>
<reference evidence="7" key="1">
    <citation type="submission" date="2022-06" db="EMBL/GenBank/DDBJ databases">
        <title>Aeoliella straminimaris, a novel planctomycete from sediments.</title>
        <authorList>
            <person name="Vitorino I.R."/>
            <person name="Lage O.M."/>
        </authorList>
    </citation>
    <scope>NUCLEOTIDE SEQUENCE</scope>
    <source>
        <strain evidence="7">ICT_H6.2</strain>
    </source>
</reference>
<comment type="caution">
    <text evidence="7">The sequence shown here is derived from an EMBL/GenBank/DDBJ whole genome shotgun (WGS) entry which is preliminary data.</text>
</comment>
<feature type="domain" description="CheR-type methyltransferase" evidence="6">
    <location>
        <begin position="9"/>
        <end position="288"/>
    </location>
</feature>
<evidence type="ECO:0000313" key="8">
    <source>
        <dbReference type="Proteomes" id="UP001155241"/>
    </source>
</evidence>
<dbReference type="Proteomes" id="UP001155241">
    <property type="component" value="Unassembled WGS sequence"/>
</dbReference>
<dbReference type="GO" id="GO:0008983">
    <property type="term" value="F:protein-glutamate O-methyltransferase activity"/>
    <property type="evidence" value="ECO:0007669"/>
    <property type="project" value="UniProtKB-EC"/>
</dbReference>
<dbReference type="SUPFAM" id="SSF47757">
    <property type="entry name" value="Chemotaxis receptor methyltransferase CheR, N-terminal domain"/>
    <property type="match status" value="1"/>
</dbReference>
<dbReference type="RefSeq" id="WP_252851909.1">
    <property type="nucleotide sequence ID" value="NZ_JAMXLR010000026.1"/>
</dbReference>
<dbReference type="SUPFAM" id="SSF53335">
    <property type="entry name" value="S-adenosyl-L-methionine-dependent methyltransferases"/>
    <property type="match status" value="1"/>
</dbReference>
<dbReference type="GO" id="GO:0032259">
    <property type="term" value="P:methylation"/>
    <property type="evidence" value="ECO:0007669"/>
    <property type="project" value="UniProtKB-KW"/>
</dbReference>
<dbReference type="SMART" id="SM00138">
    <property type="entry name" value="MeTrc"/>
    <property type="match status" value="1"/>
</dbReference>